<evidence type="ECO:0000256" key="1">
    <source>
        <dbReference type="SAM" id="SignalP"/>
    </source>
</evidence>
<proteinExistence type="predicted"/>
<feature type="signal peptide" evidence="1">
    <location>
        <begin position="1"/>
        <end position="17"/>
    </location>
</feature>
<keyword evidence="1" id="KW-0732">Signal</keyword>
<protein>
    <submittedName>
        <fullName evidence="2">Uncharacterized protein</fullName>
    </submittedName>
</protein>
<accession>A0A7R8WZ80</accession>
<dbReference type="EMBL" id="LR899599">
    <property type="protein sequence ID" value="CAD7240985.1"/>
    <property type="molecule type" value="Genomic_DNA"/>
</dbReference>
<dbReference type="Proteomes" id="UP000677054">
    <property type="component" value="Unassembled WGS sequence"/>
</dbReference>
<feature type="chain" id="PRO_5036208933" evidence="1">
    <location>
        <begin position="18"/>
        <end position="122"/>
    </location>
</feature>
<dbReference type="PROSITE" id="PS51257">
    <property type="entry name" value="PROKAR_LIPOPROTEIN"/>
    <property type="match status" value="1"/>
</dbReference>
<evidence type="ECO:0000313" key="3">
    <source>
        <dbReference type="Proteomes" id="UP000677054"/>
    </source>
</evidence>
<dbReference type="EMBL" id="CAJPEV010000082">
    <property type="protein sequence ID" value="CAG0880258.1"/>
    <property type="molecule type" value="Genomic_DNA"/>
</dbReference>
<name>A0A7R8WZ80_9CRUS</name>
<evidence type="ECO:0000313" key="2">
    <source>
        <dbReference type="EMBL" id="CAD7240985.1"/>
    </source>
</evidence>
<gene>
    <name evidence="2" type="ORF">DSTB1V02_LOCUS987</name>
</gene>
<keyword evidence="3" id="KW-1185">Reference proteome</keyword>
<dbReference type="AlphaFoldDB" id="A0A7R8WZ80"/>
<reference evidence="2" key="1">
    <citation type="submission" date="2020-11" db="EMBL/GenBank/DDBJ databases">
        <authorList>
            <person name="Tran Van P."/>
        </authorList>
    </citation>
    <scope>NUCLEOTIDE SEQUENCE</scope>
</reference>
<sequence length="122" mass="13322">MIAKILVLLCVVALGSCGYPLGVDEAKVSVHQDDQHFAYRVDETNVKKHAYVHPVAYADHAPFVHGAPYGYGVGHVKSYGYAAPAPIVHGYHHYRAPYAFSYGYGGVTPAIRGLGYHHGYIH</sequence>
<organism evidence="2">
    <name type="scientific">Darwinula stevensoni</name>
    <dbReference type="NCBI Taxonomy" id="69355"/>
    <lineage>
        <taxon>Eukaryota</taxon>
        <taxon>Metazoa</taxon>
        <taxon>Ecdysozoa</taxon>
        <taxon>Arthropoda</taxon>
        <taxon>Crustacea</taxon>
        <taxon>Oligostraca</taxon>
        <taxon>Ostracoda</taxon>
        <taxon>Podocopa</taxon>
        <taxon>Podocopida</taxon>
        <taxon>Darwinulocopina</taxon>
        <taxon>Darwinuloidea</taxon>
        <taxon>Darwinulidae</taxon>
        <taxon>Darwinula</taxon>
    </lineage>
</organism>